<feature type="binding site" evidence="5 10">
    <location>
        <position position="360"/>
    </location>
    <ligand>
        <name>Zn(2+)</name>
        <dbReference type="ChEBI" id="CHEBI:29105"/>
    </ligand>
</feature>
<feature type="binding site" evidence="5 8">
    <location>
        <position position="127"/>
    </location>
    <ligand>
        <name>NAD(+)</name>
        <dbReference type="ChEBI" id="CHEBI:57540"/>
    </ligand>
</feature>
<dbReference type="EC" id="1.1.1.23" evidence="5"/>
<name>A0A1J4SDC2_9BACT</name>
<comment type="function">
    <text evidence="5">Catalyzes the sequential NAD-dependent oxidations of L-histidinol to L-histidinaldehyde and then to L-histidine.</text>
</comment>
<dbReference type="PRINTS" id="PR00083">
    <property type="entry name" value="HOLDHDRGNASE"/>
</dbReference>
<organism evidence="12 13">
    <name type="scientific">Candidatus Desantisbacteria bacterium CG1_02_38_46</name>
    <dbReference type="NCBI Taxonomy" id="1817893"/>
    <lineage>
        <taxon>Bacteria</taxon>
        <taxon>Candidatus Desantisiibacteriota</taxon>
    </lineage>
</organism>
<evidence type="ECO:0000256" key="9">
    <source>
        <dbReference type="PIRSR" id="PIRSR000099-3"/>
    </source>
</evidence>
<keyword evidence="5 8" id="KW-0520">NAD</keyword>
<sequence>MKILKFETTEAKNYIKKIVNRSACSHNLEKKVYRIVDDVRRSGDRAVLKYTKQFDCPGIRLKDLKVRATEILDSYNYVKRKHLSAIEQLVKRISKFEKRLKPKSWMEEKQGMILGQYIMPLEKVGIYVPGGGASYISSFLMCAVPAKLAKVKKIVVASPPDRDGRLNPYLLVAANKLGISEIYKIGGAQAIAGLAYGTQILPRVDKIVGPGNIYVTLAKKVVFGDVDIDFLAGPTEILILADRHANARFIASDLLSQAEHAADALAICITSSLQLAHNILREIQTQIQNLSRKHIINLSLKNGAIILVPSDNMDESINLANQIAPEHIEVFVKNPFSLLNKIKNAGAIFLGSWTPVSIGDYIAGCSHVLPTAGSARFFSPLSIRDFMKVSNVISCTRKGLENMGKMAMRIAEIEGMDAHIKSIGVRS</sequence>
<dbReference type="InterPro" id="IPR022695">
    <property type="entry name" value="Histidinol_DH_monofunct"/>
</dbReference>
<feature type="binding site" evidence="5 10">
    <location>
        <position position="260"/>
    </location>
    <ligand>
        <name>Zn(2+)</name>
        <dbReference type="ChEBI" id="CHEBI:29105"/>
    </ligand>
</feature>
<evidence type="ECO:0000256" key="11">
    <source>
        <dbReference type="RuleBase" id="RU004175"/>
    </source>
</evidence>
<dbReference type="Gene3D" id="3.40.50.1980">
    <property type="entry name" value="Nitrogenase molybdenum iron protein domain"/>
    <property type="match status" value="2"/>
</dbReference>
<keyword evidence="3 5" id="KW-0862">Zinc</keyword>
<dbReference type="GO" id="GO:0008270">
    <property type="term" value="F:zinc ion binding"/>
    <property type="evidence" value="ECO:0007669"/>
    <property type="project" value="UniProtKB-UniRule"/>
</dbReference>
<evidence type="ECO:0000256" key="5">
    <source>
        <dbReference type="HAMAP-Rule" id="MF_01024"/>
    </source>
</evidence>
<comment type="catalytic activity">
    <reaction evidence="5">
        <text>L-histidinol + 2 NAD(+) + H2O = L-histidine + 2 NADH + 3 H(+)</text>
        <dbReference type="Rhea" id="RHEA:20641"/>
        <dbReference type="ChEBI" id="CHEBI:15377"/>
        <dbReference type="ChEBI" id="CHEBI:15378"/>
        <dbReference type="ChEBI" id="CHEBI:57540"/>
        <dbReference type="ChEBI" id="CHEBI:57595"/>
        <dbReference type="ChEBI" id="CHEBI:57699"/>
        <dbReference type="ChEBI" id="CHEBI:57945"/>
        <dbReference type="EC" id="1.1.1.23"/>
    </reaction>
</comment>
<dbReference type="EMBL" id="MNUO01000047">
    <property type="protein sequence ID" value="OIN97457.1"/>
    <property type="molecule type" value="Genomic_DNA"/>
</dbReference>
<comment type="similarity">
    <text evidence="1 5 6 11">Belongs to the histidinol dehydrogenase family.</text>
</comment>
<dbReference type="InterPro" id="IPR001692">
    <property type="entry name" value="Histidinol_DH_CS"/>
</dbReference>
<dbReference type="GO" id="GO:0005829">
    <property type="term" value="C:cytosol"/>
    <property type="evidence" value="ECO:0007669"/>
    <property type="project" value="TreeGrafter"/>
</dbReference>
<feature type="binding site" evidence="5 9">
    <location>
        <position position="257"/>
    </location>
    <ligand>
        <name>substrate</name>
    </ligand>
</feature>
<dbReference type="GO" id="GO:0000105">
    <property type="term" value="P:L-histidine biosynthetic process"/>
    <property type="evidence" value="ECO:0007669"/>
    <property type="project" value="UniProtKB-UniRule"/>
</dbReference>
<keyword evidence="4 5" id="KW-0560">Oxidoreductase</keyword>
<feature type="binding site" evidence="5 9">
    <location>
        <position position="360"/>
    </location>
    <ligand>
        <name>substrate</name>
    </ligand>
</feature>
<dbReference type="UniPathway" id="UPA00031">
    <property type="reaction ID" value="UER00014"/>
</dbReference>
<evidence type="ECO:0000256" key="4">
    <source>
        <dbReference type="ARBA" id="ARBA00023002"/>
    </source>
</evidence>
<keyword evidence="5" id="KW-0028">Amino-acid biosynthesis</keyword>
<evidence type="ECO:0000256" key="1">
    <source>
        <dbReference type="ARBA" id="ARBA00010178"/>
    </source>
</evidence>
<dbReference type="Gene3D" id="1.20.5.1300">
    <property type="match status" value="1"/>
</dbReference>
<feature type="active site" description="Proton acceptor" evidence="5 7">
    <location>
        <position position="326"/>
    </location>
</feature>
<dbReference type="NCBIfam" id="TIGR00069">
    <property type="entry name" value="hisD"/>
    <property type="match status" value="1"/>
</dbReference>
<protein>
    <recommendedName>
        <fullName evidence="5">Histidinol dehydrogenase</fullName>
        <shortName evidence="5">HDH</shortName>
        <ecNumber evidence="5">1.1.1.23</ecNumber>
    </recommendedName>
</protein>
<feature type="binding site" evidence="5 10">
    <location>
        <position position="419"/>
    </location>
    <ligand>
        <name>Zn(2+)</name>
        <dbReference type="ChEBI" id="CHEBI:29105"/>
    </ligand>
</feature>
<feature type="binding site" evidence="5 9">
    <location>
        <position position="260"/>
    </location>
    <ligand>
        <name>substrate</name>
    </ligand>
</feature>
<dbReference type="Pfam" id="PF00815">
    <property type="entry name" value="Histidinol_dh"/>
    <property type="match status" value="1"/>
</dbReference>
<dbReference type="PROSITE" id="PS00611">
    <property type="entry name" value="HISOL_DEHYDROGENASE"/>
    <property type="match status" value="1"/>
</dbReference>
<dbReference type="FunFam" id="3.40.50.1980:FF:000001">
    <property type="entry name" value="Histidinol dehydrogenase"/>
    <property type="match status" value="1"/>
</dbReference>
<feature type="binding site" evidence="5 8">
    <location>
        <position position="212"/>
    </location>
    <ligand>
        <name>NAD(+)</name>
        <dbReference type="ChEBI" id="CHEBI:57540"/>
    </ligand>
</feature>
<dbReference type="STRING" id="1817893.AUJ66_03290"/>
<dbReference type="AlphaFoldDB" id="A0A1J4SDC2"/>
<comment type="cofactor">
    <cofactor evidence="5 10">
        <name>Zn(2+)</name>
        <dbReference type="ChEBI" id="CHEBI:29105"/>
    </cofactor>
    <text evidence="5 10">Binds 1 zinc ion per subunit.</text>
</comment>
<evidence type="ECO:0000256" key="10">
    <source>
        <dbReference type="PIRSR" id="PIRSR000099-4"/>
    </source>
</evidence>
<evidence type="ECO:0000313" key="12">
    <source>
        <dbReference type="EMBL" id="OIN97457.1"/>
    </source>
</evidence>
<feature type="binding site" evidence="5 9">
    <location>
        <position position="419"/>
    </location>
    <ligand>
        <name>substrate</name>
    </ligand>
</feature>
<dbReference type="InterPro" id="IPR012131">
    <property type="entry name" value="Hstdl_DH"/>
</dbReference>
<dbReference type="SUPFAM" id="SSF53720">
    <property type="entry name" value="ALDH-like"/>
    <property type="match status" value="1"/>
</dbReference>
<evidence type="ECO:0000256" key="6">
    <source>
        <dbReference type="PIRNR" id="PIRNR000099"/>
    </source>
</evidence>
<feature type="binding site" evidence="5 9">
    <location>
        <position position="235"/>
    </location>
    <ligand>
        <name>substrate</name>
    </ligand>
</feature>
<reference evidence="12 13" key="1">
    <citation type="journal article" date="2016" name="Environ. Microbiol.">
        <title>Genomic resolution of a cold subsurface aquifer community provides metabolic insights for novel microbes adapted to high CO concentrations.</title>
        <authorList>
            <person name="Probst A.J."/>
            <person name="Castelle C.J."/>
            <person name="Singh A."/>
            <person name="Brown C.T."/>
            <person name="Anantharaman K."/>
            <person name="Sharon I."/>
            <person name="Hug L.A."/>
            <person name="Burstein D."/>
            <person name="Emerson J.B."/>
            <person name="Thomas B.C."/>
            <person name="Banfield J.F."/>
        </authorList>
    </citation>
    <scope>NUCLEOTIDE SEQUENCE [LARGE SCALE GENOMIC DNA]</scope>
    <source>
        <strain evidence="12">CG1_02_38_46</strain>
    </source>
</reference>
<dbReference type="PANTHER" id="PTHR21256">
    <property type="entry name" value="HISTIDINOL DEHYDROGENASE HDH"/>
    <property type="match status" value="1"/>
</dbReference>
<evidence type="ECO:0000256" key="8">
    <source>
        <dbReference type="PIRSR" id="PIRSR000099-2"/>
    </source>
</evidence>
<proteinExistence type="inferred from homology"/>
<evidence type="ECO:0000256" key="2">
    <source>
        <dbReference type="ARBA" id="ARBA00022723"/>
    </source>
</evidence>
<accession>A0A1J4SDC2</accession>
<evidence type="ECO:0000256" key="3">
    <source>
        <dbReference type="ARBA" id="ARBA00022833"/>
    </source>
</evidence>
<feature type="active site" description="Proton acceptor" evidence="5 7">
    <location>
        <position position="327"/>
    </location>
</feature>
<feature type="binding site" evidence="5 9">
    <location>
        <position position="327"/>
    </location>
    <ligand>
        <name>substrate</name>
    </ligand>
</feature>
<dbReference type="InterPro" id="IPR016161">
    <property type="entry name" value="Ald_DH/histidinol_DH"/>
</dbReference>
<comment type="caution">
    <text evidence="12">The sequence shown here is derived from an EMBL/GenBank/DDBJ whole genome shotgun (WGS) entry which is preliminary data.</text>
</comment>
<keyword evidence="2 5" id="KW-0479">Metal-binding</keyword>
<dbReference type="GO" id="GO:0051287">
    <property type="term" value="F:NAD binding"/>
    <property type="evidence" value="ECO:0007669"/>
    <property type="project" value="InterPro"/>
</dbReference>
<evidence type="ECO:0000256" key="7">
    <source>
        <dbReference type="PIRSR" id="PIRSR000099-1"/>
    </source>
</evidence>
<dbReference type="CDD" id="cd06572">
    <property type="entry name" value="Histidinol_dh"/>
    <property type="match status" value="1"/>
</dbReference>
<dbReference type="HAMAP" id="MF_01024">
    <property type="entry name" value="HisD"/>
    <property type="match status" value="1"/>
</dbReference>
<evidence type="ECO:0000313" key="13">
    <source>
        <dbReference type="Proteomes" id="UP000182278"/>
    </source>
</evidence>
<dbReference type="PIRSF" id="PIRSF000099">
    <property type="entry name" value="Histidinol_dh"/>
    <property type="match status" value="1"/>
</dbReference>
<feature type="binding site" evidence="5 10">
    <location>
        <position position="257"/>
    </location>
    <ligand>
        <name>Zn(2+)</name>
        <dbReference type="ChEBI" id="CHEBI:29105"/>
    </ligand>
</feature>
<keyword evidence="5" id="KW-0368">Histidine biosynthesis</keyword>
<dbReference type="FunFam" id="3.40.50.1980:FF:000026">
    <property type="entry name" value="Histidinol dehydrogenase"/>
    <property type="match status" value="1"/>
</dbReference>
<dbReference type="PANTHER" id="PTHR21256:SF2">
    <property type="entry name" value="HISTIDINE BIOSYNTHESIS TRIFUNCTIONAL PROTEIN"/>
    <property type="match status" value="1"/>
</dbReference>
<dbReference type="Proteomes" id="UP000182278">
    <property type="component" value="Unassembled WGS sequence"/>
</dbReference>
<feature type="binding site" evidence="5 8">
    <location>
        <position position="189"/>
    </location>
    <ligand>
        <name>NAD(+)</name>
        <dbReference type="ChEBI" id="CHEBI:57540"/>
    </ligand>
</feature>
<dbReference type="GO" id="GO:0004399">
    <property type="term" value="F:histidinol dehydrogenase activity"/>
    <property type="evidence" value="ECO:0007669"/>
    <property type="project" value="UniProtKB-UniRule"/>
</dbReference>
<feature type="binding site" evidence="5 9">
    <location>
        <position position="414"/>
    </location>
    <ligand>
        <name>substrate</name>
    </ligand>
</feature>
<comment type="pathway">
    <text evidence="5">Amino-acid biosynthesis; L-histidine biosynthesis; L-histidine from 5-phospho-alpha-D-ribose 1-diphosphate: step 9/9.</text>
</comment>
<gene>
    <name evidence="5" type="primary">hisD</name>
    <name evidence="12" type="ORF">AUJ66_03290</name>
</gene>